<evidence type="ECO:0000313" key="1">
    <source>
        <dbReference type="EMBL" id="KAK3803219.1"/>
    </source>
</evidence>
<dbReference type="EMBL" id="JAWDGP010000175">
    <property type="protein sequence ID" value="KAK3803219.1"/>
    <property type="molecule type" value="Genomic_DNA"/>
</dbReference>
<gene>
    <name evidence="1" type="ORF">RRG08_013802</name>
</gene>
<sequence>MRATHLPLCLVSKSLQGGQVGEQLTQSLASCLSHSREDRRLNTHTVFGSMTHGRAHVTDGTFHRLLVLNVL</sequence>
<accession>A0AAE1ED42</accession>
<organism evidence="1 2">
    <name type="scientific">Elysia crispata</name>
    <name type="common">lettuce slug</name>
    <dbReference type="NCBI Taxonomy" id="231223"/>
    <lineage>
        <taxon>Eukaryota</taxon>
        <taxon>Metazoa</taxon>
        <taxon>Spiralia</taxon>
        <taxon>Lophotrochozoa</taxon>
        <taxon>Mollusca</taxon>
        <taxon>Gastropoda</taxon>
        <taxon>Heterobranchia</taxon>
        <taxon>Euthyneura</taxon>
        <taxon>Panpulmonata</taxon>
        <taxon>Sacoglossa</taxon>
        <taxon>Placobranchoidea</taxon>
        <taxon>Plakobranchidae</taxon>
        <taxon>Elysia</taxon>
    </lineage>
</organism>
<dbReference type="AlphaFoldDB" id="A0AAE1ED42"/>
<proteinExistence type="predicted"/>
<reference evidence="1" key="1">
    <citation type="journal article" date="2023" name="G3 (Bethesda)">
        <title>A reference genome for the long-term kleptoplast-retaining sea slug Elysia crispata morphotype clarki.</title>
        <authorList>
            <person name="Eastman K.E."/>
            <person name="Pendleton A.L."/>
            <person name="Shaikh M.A."/>
            <person name="Suttiyut T."/>
            <person name="Ogas R."/>
            <person name="Tomko P."/>
            <person name="Gavelis G."/>
            <person name="Widhalm J.R."/>
            <person name="Wisecaver J.H."/>
        </authorList>
    </citation>
    <scope>NUCLEOTIDE SEQUENCE</scope>
    <source>
        <strain evidence="1">ECLA1</strain>
    </source>
</reference>
<comment type="caution">
    <text evidence="1">The sequence shown here is derived from an EMBL/GenBank/DDBJ whole genome shotgun (WGS) entry which is preliminary data.</text>
</comment>
<protein>
    <submittedName>
        <fullName evidence="1">Uncharacterized protein</fullName>
    </submittedName>
</protein>
<dbReference type="Proteomes" id="UP001283361">
    <property type="component" value="Unassembled WGS sequence"/>
</dbReference>
<keyword evidence="2" id="KW-1185">Reference proteome</keyword>
<name>A0AAE1ED42_9GAST</name>
<evidence type="ECO:0000313" key="2">
    <source>
        <dbReference type="Proteomes" id="UP001283361"/>
    </source>
</evidence>